<dbReference type="SUPFAM" id="SSF51905">
    <property type="entry name" value="FAD/NAD(P)-binding domain"/>
    <property type="match status" value="2"/>
</dbReference>
<gene>
    <name evidence="15" type="ORF">G210_3753</name>
</gene>
<dbReference type="InterPro" id="IPR001926">
    <property type="entry name" value="TrpB-like_PALP"/>
</dbReference>
<dbReference type="STRING" id="1245528.M3JT45"/>
<dbReference type="PRINTS" id="PR00370">
    <property type="entry name" value="FMOXYGENASE"/>
</dbReference>
<evidence type="ECO:0000256" key="12">
    <source>
        <dbReference type="ARBA" id="ARBA00023239"/>
    </source>
</evidence>
<protein>
    <recommendedName>
        <fullName evidence="5">L-serine ammonia-lyase</fullName>
        <ecNumber evidence="5">4.3.1.17</ecNumber>
    </recommendedName>
</protein>
<name>M3JT45_CANMX</name>
<dbReference type="GO" id="GO:0004794">
    <property type="term" value="F:threonine deaminase activity"/>
    <property type="evidence" value="ECO:0007669"/>
    <property type="project" value="TreeGrafter"/>
</dbReference>
<dbReference type="PANTHER" id="PTHR48078:SF2">
    <property type="entry name" value="CATABOLIC L-SERINE_THREONINE DEHYDRATASE"/>
    <property type="match status" value="1"/>
</dbReference>
<evidence type="ECO:0000256" key="1">
    <source>
        <dbReference type="ARBA" id="ARBA00001933"/>
    </source>
</evidence>
<evidence type="ECO:0000256" key="6">
    <source>
        <dbReference type="ARBA" id="ARBA00022432"/>
    </source>
</evidence>
<evidence type="ECO:0000256" key="5">
    <source>
        <dbReference type="ARBA" id="ARBA00012093"/>
    </source>
</evidence>
<dbReference type="Gene3D" id="3.50.50.60">
    <property type="entry name" value="FAD/NAD(P)-binding domain"/>
    <property type="match status" value="2"/>
</dbReference>
<evidence type="ECO:0000256" key="2">
    <source>
        <dbReference type="ARBA" id="ARBA00004496"/>
    </source>
</evidence>
<evidence type="ECO:0000259" key="14">
    <source>
        <dbReference type="Pfam" id="PF00291"/>
    </source>
</evidence>
<comment type="caution">
    <text evidence="15">The sequence shown here is derived from an EMBL/GenBank/DDBJ whole genome shotgun (WGS) entry which is preliminary data.</text>
</comment>
<evidence type="ECO:0000256" key="4">
    <source>
        <dbReference type="ARBA" id="ARBA00010869"/>
    </source>
</evidence>
<comment type="subcellular location">
    <subcellularLocation>
        <location evidence="2">Cytoplasm</location>
    </subcellularLocation>
</comment>
<reference evidence="15 16" key="1">
    <citation type="submission" date="2013-02" db="EMBL/GenBank/DDBJ databases">
        <title>Genome sequence of Candida maltosa Xu316, a potential industrial strain for xylitol and ethanol production.</title>
        <authorList>
            <person name="Yu J."/>
            <person name="Wang Q."/>
            <person name="Geng X."/>
            <person name="Bao W."/>
            <person name="He P."/>
            <person name="Cai J."/>
        </authorList>
    </citation>
    <scope>NUCLEOTIDE SEQUENCE [LARGE SCALE GENOMIC DNA]</scope>
    <source>
        <strain evidence="16">Xu316</strain>
    </source>
</reference>
<evidence type="ECO:0000256" key="9">
    <source>
        <dbReference type="ARBA" id="ARBA00022827"/>
    </source>
</evidence>
<dbReference type="GO" id="GO:0009097">
    <property type="term" value="P:isoleucine biosynthetic process"/>
    <property type="evidence" value="ECO:0007669"/>
    <property type="project" value="TreeGrafter"/>
</dbReference>
<dbReference type="Gene3D" id="3.40.50.1100">
    <property type="match status" value="2"/>
</dbReference>
<evidence type="ECO:0000256" key="3">
    <source>
        <dbReference type="ARBA" id="ARBA00004742"/>
    </source>
</evidence>
<evidence type="ECO:0000256" key="8">
    <source>
        <dbReference type="ARBA" id="ARBA00022630"/>
    </source>
</evidence>
<dbReference type="eggNOG" id="KOG1250">
    <property type="taxonomic scope" value="Eukaryota"/>
</dbReference>
<keyword evidence="16" id="KW-1185">Reference proteome</keyword>
<dbReference type="GO" id="GO:0050661">
    <property type="term" value="F:NADP binding"/>
    <property type="evidence" value="ECO:0007669"/>
    <property type="project" value="InterPro"/>
</dbReference>
<dbReference type="eggNOG" id="KOG1399">
    <property type="taxonomic scope" value="Eukaryota"/>
</dbReference>
<dbReference type="EC" id="4.3.1.17" evidence="5"/>
<comment type="similarity">
    <text evidence="4">Belongs to the serine/threonine dehydratase family.</text>
</comment>
<dbReference type="FunFam" id="3.40.50.1100:FF:000040">
    <property type="entry name" value="L-serine dehydratase, putative"/>
    <property type="match status" value="1"/>
</dbReference>
<dbReference type="GO" id="GO:0030170">
    <property type="term" value="F:pyridoxal phosphate binding"/>
    <property type="evidence" value="ECO:0007669"/>
    <property type="project" value="InterPro"/>
</dbReference>
<evidence type="ECO:0000313" key="16">
    <source>
        <dbReference type="Proteomes" id="UP000011777"/>
    </source>
</evidence>
<dbReference type="InterPro" id="IPR020946">
    <property type="entry name" value="Flavin_mOase-like"/>
</dbReference>
<dbReference type="GO" id="GO:0006094">
    <property type="term" value="P:gluconeogenesis"/>
    <property type="evidence" value="ECO:0007669"/>
    <property type="project" value="UniProtKB-KW"/>
</dbReference>
<dbReference type="InterPro" id="IPR036052">
    <property type="entry name" value="TrpB-like_PALP_sf"/>
</dbReference>
<proteinExistence type="inferred from homology"/>
<dbReference type="GO" id="GO:0005737">
    <property type="term" value="C:cytoplasm"/>
    <property type="evidence" value="ECO:0007669"/>
    <property type="project" value="UniProtKB-SubCell"/>
</dbReference>
<feature type="domain" description="Tryptophan synthase beta chain-like PALP" evidence="14">
    <location>
        <begin position="577"/>
        <end position="872"/>
    </location>
</feature>
<dbReference type="GO" id="GO:0004499">
    <property type="term" value="F:N,N-dimethylaniline monooxygenase activity"/>
    <property type="evidence" value="ECO:0007669"/>
    <property type="project" value="InterPro"/>
</dbReference>
<dbReference type="GO" id="GO:0006565">
    <property type="term" value="P:L-serine catabolic process"/>
    <property type="evidence" value="ECO:0007669"/>
    <property type="project" value="TreeGrafter"/>
</dbReference>
<dbReference type="GO" id="GO:0003941">
    <property type="term" value="F:L-serine ammonia-lyase activity"/>
    <property type="evidence" value="ECO:0007669"/>
    <property type="project" value="UniProtKB-EC"/>
</dbReference>
<comment type="pathway">
    <text evidence="3">Carbohydrate biosynthesis; gluconeogenesis.</text>
</comment>
<dbReference type="InterPro" id="IPR050147">
    <property type="entry name" value="Ser/Thr_Dehydratase"/>
</dbReference>
<organism evidence="15 16">
    <name type="scientific">Candida maltosa (strain Xu316)</name>
    <name type="common">Yeast</name>
    <dbReference type="NCBI Taxonomy" id="1245528"/>
    <lineage>
        <taxon>Eukaryota</taxon>
        <taxon>Fungi</taxon>
        <taxon>Dikarya</taxon>
        <taxon>Ascomycota</taxon>
        <taxon>Saccharomycotina</taxon>
        <taxon>Pichiomycetes</taxon>
        <taxon>Debaryomycetaceae</taxon>
        <taxon>Candida/Lodderomyces clade</taxon>
        <taxon>Candida</taxon>
    </lineage>
</organism>
<dbReference type="AlphaFoldDB" id="M3JT45"/>
<comment type="cofactor">
    <cofactor evidence="1">
        <name>pyridoxal 5'-phosphate</name>
        <dbReference type="ChEBI" id="CHEBI:597326"/>
    </cofactor>
</comment>
<comment type="catalytic activity">
    <reaction evidence="13">
        <text>L-serine = pyruvate + NH4(+)</text>
        <dbReference type="Rhea" id="RHEA:19169"/>
        <dbReference type="ChEBI" id="CHEBI:15361"/>
        <dbReference type="ChEBI" id="CHEBI:28938"/>
        <dbReference type="ChEBI" id="CHEBI:33384"/>
        <dbReference type="EC" id="4.3.1.17"/>
    </reaction>
</comment>
<evidence type="ECO:0000256" key="11">
    <source>
        <dbReference type="ARBA" id="ARBA00023002"/>
    </source>
</evidence>
<sequence>ESATQDKPVVTPKDTLQNELEWKRSGVYPFLFTNIPSRFTRFSYLPDPEKYHDKSRKIYPFLFHQELAQRFTDFIESEKLDKHIRLNTTVEDVHKNSKGKWVISVRHKNPETNQNEWYQEEFDAVVVANGHFTVPYYPNIPGFAEFNAKNPNVLLHVKSFRNVDDFKDKDVLLIGGSISTGNVIQHIIPVAKSVTNARRGKCLVFDFLNEALVIPEIDAKGPVEKFDPESGEVYFTDGSHKKFDKILFTTGYHFSFPFLQDTLEVVNPSNSSRTKGFYYDTFFQTDPTLGAAGIAVSFLNFHTIEASAAALAGVWSGSKELPAVQEQQEWEATQVAEKGDTLFFHYYHHSVAKKEFVDKLAVYFAEGRHNPLEKDGAFIEQIDQGVDTIEKFYYLFKDNKLSIEETSLPVDNKRLTMGKGRSVKVKKYHIVQHSRSLATSSSSSSSRDAIYEEYKRSQMLDLHSFINDMQNFKNSNDYKNSESVLRGSWNRLKEQLKINDDIYHLKLLESKSKKSKGNFLRTEEIDYIELRNETLELIKPIDKMVNDLLNDLKEAYSEYEEKQNPSIKTSFIEVTEKLPTKPPCRVFFKNEYEQPSGSFKLRGMGHLVAVSIDKAKKLGKTNVEIFSSSGGNAGLAAAYASKFYNLKCTVVLPEISKPTVIEKLKSLGAEVIVHGKHWGQADNYLTEVVIKQVDASVYPVYCHPFEDPLLWEGHSKMISEIIDEHQLPNFDNVKGVICSVGGGGLYNGVVEGLKSYNIPVLAVETRQAPTFHAAVKQGKVVHLETVKTLATSLASPYLSSKSFTNYNDHPTYLAEIDDLDAVRGVLDLYDNFGYLVEPACGASVSPVFHRHDLLDKFGDLKPDDIIIIIVCGGSGINETIIEEYRKLLE</sequence>
<dbReference type="InterPro" id="IPR036188">
    <property type="entry name" value="FAD/NAD-bd_sf"/>
</dbReference>
<accession>M3JT45</accession>
<dbReference type="Pfam" id="PF00291">
    <property type="entry name" value="PALP"/>
    <property type="match status" value="1"/>
</dbReference>
<evidence type="ECO:0000313" key="15">
    <source>
        <dbReference type="EMBL" id="EMG46015.1"/>
    </source>
</evidence>
<dbReference type="OrthoDB" id="7773036at2759"/>
<dbReference type="PANTHER" id="PTHR48078">
    <property type="entry name" value="THREONINE DEHYDRATASE, MITOCHONDRIAL-RELATED"/>
    <property type="match status" value="1"/>
</dbReference>
<dbReference type="SUPFAM" id="SSF53686">
    <property type="entry name" value="Tryptophan synthase beta subunit-like PLP-dependent enzymes"/>
    <property type="match status" value="1"/>
</dbReference>
<keyword evidence="11" id="KW-0560">Oxidoreductase</keyword>
<dbReference type="GO" id="GO:0006567">
    <property type="term" value="P:L-threonine catabolic process"/>
    <property type="evidence" value="ECO:0007669"/>
    <property type="project" value="TreeGrafter"/>
</dbReference>
<dbReference type="EMBL" id="AOGT01002199">
    <property type="protein sequence ID" value="EMG46015.1"/>
    <property type="molecule type" value="Genomic_DNA"/>
</dbReference>
<keyword evidence="6" id="KW-0312">Gluconeogenesis</keyword>
<keyword evidence="8" id="KW-0285">Flavoprotein</keyword>
<dbReference type="Pfam" id="PF00743">
    <property type="entry name" value="FMO-like"/>
    <property type="match status" value="2"/>
</dbReference>
<dbReference type="CDD" id="cd06448">
    <property type="entry name" value="L-Ser-dehyd"/>
    <property type="match status" value="1"/>
</dbReference>
<dbReference type="InterPro" id="IPR000960">
    <property type="entry name" value="Flavin_mOase"/>
</dbReference>
<dbReference type="GO" id="GO:0050660">
    <property type="term" value="F:flavin adenine dinucleotide binding"/>
    <property type="evidence" value="ECO:0007669"/>
    <property type="project" value="InterPro"/>
</dbReference>
<dbReference type="InterPro" id="IPR000634">
    <property type="entry name" value="Ser/Thr_deHydtase_PyrdxlP-BS"/>
</dbReference>
<keyword evidence="9" id="KW-0274">FAD</keyword>
<dbReference type="HOGENOM" id="CLU_324818_0_0_1"/>
<keyword evidence="12" id="KW-0456">Lyase</keyword>
<evidence type="ECO:0000256" key="13">
    <source>
        <dbReference type="ARBA" id="ARBA00049406"/>
    </source>
</evidence>
<evidence type="ECO:0000256" key="7">
    <source>
        <dbReference type="ARBA" id="ARBA00022490"/>
    </source>
</evidence>
<dbReference type="Proteomes" id="UP000011777">
    <property type="component" value="Unassembled WGS sequence"/>
</dbReference>
<feature type="non-terminal residue" evidence="15">
    <location>
        <position position="1"/>
    </location>
</feature>
<keyword evidence="7" id="KW-0963">Cytoplasm</keyword>
<keyword evidence="10" id="KW-0663">Pyridoxal phosphate</keyword>
<evidence type="ECO:0000256" key="10">
    <source>
        <dbReference type="ARBA" id="ARBA00022898"/>
    </source>
</evidence>
<dbReference type="PROSITE" id="PS00165">
    <property type="entry name" value="DEHYDRATASE_SER_THR"/>
    <property type="match status" value="1"/>
</dbReference>